<dbReference type="Proteomes" id="UP000663651">
    <property type="component" value="Chromosome"/>
</dbReference>
<evidence type="ECO:0000256" key="7">
    <source>
        <dbReference type="ARBA" id="ARBA00022801"/>
    </source>
</evidence>
<dbReference type="EMBL" id="CP071382">
    <property type="protein sequence ID" value="QSV45302.1"/>
    <property type="molecule type" value="Genomic_DNA"/>
</dbReference>
<evidence type="ECO:0000256" key="4">
    <source>
        <dbReference type="ARBA" id="ARBA00022705"/>
    </source>
</evidence>
<evidence type="ECO:0000256" key="17">
    <source>
        <dbReference type="RuleBase" id="RU003476"/>
    </source>
</evidence>
<evidence type="ECO:0000256" key="1">
    <source>
        <dbReference type="ARBA" id="ARBA00001946"/>
    </source>
</evidence>
<dbReference type="SUPFAM" id="SSF55811">
    <property type="entry name" value="Nudix"/>
    <property type="match status" value="1"/>
</dbReference>
<feature type="domain" description="Nudix hydrolase" evidence="18">
    <location>
        <begin position="5"/>
        <end position="130"/>
    </location>
</feature>
<evidence type="ECO:0000313" key="19">
    <source>
        <dbReference type="EMBL" id="QSV45302.1"/>
    </source>
</evidence>
<gene>
    <name evidence="19" type="ORF">JZM60_14410</name>
</gene>
<proteinExistence type="inferred from homology"/>
<evidence type="ECO:0000256" key="3">
    <source>
        <dbReference type="ARBA" id="ARBA00022457"/>
    </source>
</evidence>
<evidence type="ECO:0000256" key="12">
    <source>
        <dbReference type="ARBA" id="ARBA00038905"/>
    </source>
</evidence>
<sequence length="140" mass="15582">MLPSLKHLHVTCAIIERDGLVLAAQRSTAMSLPLKWELPGGKIDPGESSEECLRRELVEEMGIHVSVGKHLPLSTHHYPTFTVTLHPFVCSIQSGEIVLHEHAAVTWLSPEELHALDWAEADVPVIESYRLACRISKDYG</sequence>
<dbReference type="InterPro" id="IPR000086">
    <property type="entry name" value="NUDIX_hydrolase_dom"/>
</dbReference>
<evidence type="ECO:0000256" key="10">
    <source>
        <dbReference type="ARBA" id="ARBA00035861"/>
    </source>
</evidence>
<evidence type="ECO:0000256" key="8">
    <source>
        <dbReference type="ARBA" id="ARBA00022842"/>
    </source>
</evidence>
<comment type="catalytic activity">
    <reaction evidence="10">
        <text>8-oxo-dGTP + H2O = 8-oxo-dGMP + diphosphate + H(+)</text>
        <dbReference type="Rhea" id="RHEA:31575"/>
        <dbReference type="ChEBI" id="CHEBI:15377"/>
        <dbReference type="ChEBI" id="CHEBI:15378"/>
        <dbReference type="ChEBI" id="CHEBI:33019"/>
        <dbReference type="ChEBI" id="CHEBI:63224"/>
        <dbReference type="ChEBI" id="CHEBI:77896"/>
        <dbReference type="EC" id="3.6.1.55"/>
    </reaction>
</comment>
<evidence type="ECO:0000256" key="16">
    <source>
        <dbReference type="ARBA" id="ARBA00042798"/>
    </source>
</evidence>
<comment type="similarity">
    <text evidence="2 17">Belongs to the Nudix hydrolase family.</text>
</comment>
<evidence type="ECO:0000256" key="9">
    <source>
        <dbReference type="ARBA" id="ARBA00023204"/>
    </source>
</evidence>
<evidence type="ECO:0000256" key="2">
    <source>
        <dbReference type="ARBA" id="ARBA00005582"/>
    </source>
</evidence>
<keyword evidence="7 17" id="KW-0378">Hydrolase</keyword>
<reference evidence="19 20" key="1">
    <citation type="submission" date="2021-03" db="EMBL/GenBank/DDBJ databases">
        <title>Geobacter metallireducens gen. nov. sp. nov., a microorganism capable of coupling the complete oxidation of organic compounds to the reduction of iron and other metals.</title>
        <authorList>
            <person name="Li Y."/>
        </authorList>
    </citation>
    <scope>NUCLEOTIDE SEQUENCE [LARGE SCALE GENOMIC DNA]</scope>
    <source>
        <strain evidence="19 20">Jerry-YX</strain>
    </source>
</reference>
<dbReference type="Pfam" id="PF00293">
    <property type="entry name" value="NUDIX"/>
    <property type="match status" value="1"/>
</dbReference>
<evidence type="ECO:0000256" key="15">
    <source>
        <dbReference type="ARBA" id="ARBA00041979"/>
    </source>
</evidence>
<dbReference type="Gene3D" id="3.90.79.10">
    <property type="entry name" value="Nucleoside Triphosphate Pyrophosphohydrolase"/>
    <property type="match status" value="1"/>
</dbReference>
<dbReference type="InterPro" id="IPR015797">
    <property type="entry name" value="NUDIX_hydrolase-like_dom_sf"/>
</dbReference>
<dbReference type="PANTHER" id="PTHR47707">
    <property type="entry name" value="8-OXO-DGTP DIPHOSPHATASE"/>
    <property type="match status" value="1"/>
</dbReference>
<dbReference type="PROSITE" id="PS51462">
    <property type="entry name" value="NUDIX"/>
    <property type="match status" value="1"/>
</dbReference>
<evidence type="ECO:0000313" key="20">
    <source>
        <dbReference type="Proteomes" id="UP000663651"/>
    </source>
</evidence>
<keyword evidence="9" id="KW-0234">DNA repair</keyword>
<dbReference type="PROSITE" id="PS00893">
    <property type="entry name" value="NUDIX_BOX"/>
    <property type="match status" value="1"/>
</dbReference>
<dbReference type="PANTHER" id="PTHR47707:SF1">
    <property type="entry name" value="NUDIX HYDROLASE FAMILY PROTEIN"/>
    <property type="match status" value="1"/>
</dbReference>
<dbReference type="EC" id="3.6.1.55" evidence="12"/>
<keyword evidence="4" id="KW-0235">DNA replication</keyword>
<dbReference type="InterPro" id="IPR047127">
    <property type="entry name" value="MutT-like"/>
</dbReference>
<evidence type="ECO:0000256" key="14">
    <source>
        <dbReference type="ARBA" id="ARBA00041592"/>
    </source>
</evidence>
<keyword evidence="3" id="KW-0515">Mutator protein</keyword>
<dbReference type="InterPro" id="IPR020084">
    <property type="entry name" value="NUDIX_hydrolase_CS"/>
</dbReference>
<dbReference type="InterPro" id="IPR020476">
    <property type="entry name" value="Nudix_hydrolase"/>
</dbReference>
<keyword evidence="20" id="KW-1185">Reference proteome</keyword>
<evidence type="ECO:0000256" key="6">
    <source>
        <dbReference type="ARBA" id="ARBA00022763"/>
    </source>
</evidence>
<comment type="catalytic activity">
    <reaction evidence="11">
        <text>8-oxo-GTP + H2O = 8-oxo-GMP + diphosphate + H(+)</text>
        <dbReference type="Rhea" id="RHEA:67616"/>
        <dbReference type="ChEBI" id="CHEBI:15377"/>
        <dbReference type="ChEBI" id="CHEBI:15378"/>
        <dbReference type="ChEBI" id="CHEBI:33019"/>
        <dbReference type="ChEBI" id="CHEBI:143553"/>
        <dbReference type="ChEBI" id="CHEBI:145694"/>
    </reaction>
</comment>
<dbReference type="RefSeq" id="WP_207163107.1">
    <property type="nucleotide sequence ID" value="NZ_CP071382.1"/>
</dbReference>
<organism evidence="19 20">
    <name type="scientific">Geobacter benzoatilyticus</name>
    <dbReference type="NCBI Taxonomy" id="2815309"/>
    <lineage>
        <taxon>Bacteria</taxon>
        <taxon>Pseudomonadati</taxon>
        <taxon>Thermodesulfobacteriota</taxon>
        <taxon>Desulfuromonadia</taxon>
        <taxon>Geobacterales</taxon>
        <taxon>Geobacteraceae</taxon>
        <taxon>Geobacter</taxon>
    </lineage>
</organism>
<keyword evidence="8" id="KW-0460">Magnesium</keyword>
<evidence type="ECO:0000259" key="18">
    <source>
        <dbReference type="PROSITE" id="PS51462"/>
    </source>
</evidence>
<protein>
    <recommendedName>
        <fullName evidence="13">8-oxo-dGTP diphosphatase</fullName>
        <ecNumber evidence="12">3.6.1.55</ecNumber>
    </recommendedName>
    <alternativeName>
        <fullName evidence="16">7,8-dihydro-8-oxoguanine-triphosphatase</fullName>
    </alternativeName>
    <alternativeName>
        <fullName evidence="15">Mutator protein MutT</fullName>
    </alternativeName>
    <alternativeName>
        <fullName evidence="14">dGTP pyrophosphohydrolase</fullName>
    </alternativeName>
</protein>
<evidence type="ECO:0000256" key="13">
    <source>
        <dbReference type="ARBA" id="ARBA00040794"/>
    </source>
</evidence>
<name>A0ABX7Q286_9BACT</name>
<keyword evidence="5" id="KW-0479">Metal-binding</keyword>
<keyword evidence="6" id="KW-0227">DNA damage</keyword>
<dbReference type="PRINTS" id="PR00502">
    <property type="entry name" value="NUDIXFAMILY"/>
</dbReference>
<dbReference type="CDD" id="cd03425">
    <property type="entry name" value="NUDIX_MutT_NudA_like"/>
    <property type="match status" value="1"/>
</dbReference>
<evidence type="ECO:0000256" key="11">
    <source>
        <dbReference type="ARBA" id="ARBA00036904"/>
    </source>
</evidence>
<comment type="cofactor">
    <cofactor evidence="1">
        <name>Mg(2+)</name>
        <dbReference type="ChEBI" id="CHEBI:18420"/>
    </cofactor>
</comment>
<evidence type="ECO:0000256" key="5">
    <source>
        <dbReference type="ARBA" id="ARBA00022723"/>
    </source>
</evidence>
<accession>A0ABX7Q286</accession>